<accession>A0AA38L5P2</accession>
<dbReference type="GO" id="GO:0005634">
    <property type="term" value="C:nucleus"/>
    <property type="evidence" value="ECO:0007669"/>
    <property type="project" value="TreeGrafter"/>
</dbReference>
<feature type="compositionally biased region" description="Basic and acidic residues" evidence="3">
    <location>
        <begin position="468"/>
        <end position="487"/>
    </location>
</feature>
<reference evidence="5 6" key="1">
    <citation type="journal article" date="2021" name="Nat. Plants">
        <title>The Taxus genome provides insights into paclitaxel biosynthesis.</title>
        <authorList>
            <person name="Xiong X."/>
            <person name="Gou J."/>
            <person name="Liao Q."/>
            <person name="Li Y."/>
            <person name="Zhou Q."/>
            <person name="Bi G."/>
            <person name="Li C."/>
            <person name="Du R."/>
            <person name="Wang X."/>
            <person name="Sun T."/>
            <person name="Guo L."/>
            <person name="Liang H."/>
            <person name="Lu P."/>
            <person name="Wu Y."/>
            <person name="Zhang Z."/>
            <person name="Ro D.K."/>
            <person name="Shang Y."/>
            <person name="Huang S."/>
            <person name="Yan J."/>
        </authorList>
    </citation>
    <scope>NUCLEOTIDE SEQUENCE [LARGE SCALE GENOMIC DNA]</scope>
    <source>
        <strain evidence="5">Ta-2019</strain>
    </source>
</reference>
<evidence type="ECO:0000256" key="1">
    <source>
        <dbReference type="ARBA" id="ARBA00022884"/>
    </source>
</evidence>
<protein>
    <recommendedName>
        <fullName evidence="4">RRM domain-containing protein</fullName>
    </recommendedName>
</protein>
<dbReference type="InterPro" id="IPR012677">
    <property type="entry name" value="Nucleotide-bd_a/b_plait_sf"/>
</dbReference>
<dbReference type="PANTHER" id="PTHR48024">
    <property type="entry name" value="GEO13361P1-RELATED"/>
    <property type="match status" value="1"/>
</dbReference>
<evidence type="ECO:0000313" key="6">
    <source>
        <dbReference type="Proteomes" id="UP000824469"/>
    </source>
</evidence>
<dbReference type="InterPro" id="IPR035979">
    <property type="entry name" value="RBD_domain_sf"/>
</dbReference>
<evidence type="ECO:0000256" key="2">
    <source>
        <dbReference type="PROSITE-ProRule" id="PRU00176"/>
    </source>
</evidence>
<feature type="domain" description="RRM" evidence="4">
    <location>
        <begin position="648"/>
        <end position="716"/>
    </location>
</feature>
<organism evidence="5 6">
    <name type="scientific">Taxus chinensis</name>
    <name type="common">Chinese yew</name>
    <name type="synonym">Taxus wallichiana var. chinensis</name>
    <dbReference type="NCBI Taxonomy" id="29808"/>
    <lineage>
        <taxon>Eukaryota</taxon>
        <taxon>Viridiplantae</taxon>
        <taxon>Streptophyta</taxon>
        <taxon>Embryophyta</taxon>
        <taxon>Tracheophyta</taxon>
        <taxon>Spermatophyta</taxon>
        <taxon>Pinopsida</taxon>
        <taxon>Pinidae</taxon>
        <taxon>Conifers II</taxon>
        <taxon>Cupressales</taxon>
        <taxon>Taxaceae</taxon>
        <taxon>Taxus</taxon>
    </lineage>
</organism>
<dbReference type="SMART" id="SM00360">
    <property type="entry name" value="RRM"/>
    <property type="match status" value="1"/>
</dbReference>
<feature type="compositionally biased region" description="Basic and acidic residues" evidence="3">
    <location>
        <begin position="507"/>
        <end position="562"/>
    </location>
</feature>
<feature type="compositionally biased region" description="Basic and acidic residues" evidence="3">
    <location>
        <begin position="574"/>
        <end position="593"/>
    </location>
</feature>
<sequence length="778" mass="86098">MVQRKGKTPSKTPSKIAELQVEEEMAAVTQEQVPEEAELNKNADPTEAEADQKNILIAEANERNTVKIDVEETISEKPVSIKKTRKRNADNIVDEPIDVEKVAAQPKVDEIVASEPKEEENGEAKQKNEEDVKAEQKNAEDVKAEQSSARSAKKAKSEQKIAQNVMIDGNTAEKVESLQKISENDESELKISENDESDLKISGTEYKISGALVGEIGKIDTEKSEVGQINTEKVNAEPTDGISKTQMKKLRRRQGLEKKKNEAKSDVVTVEAKVDEKVRSEQKSAEKDVAEKKIVENVGAEKKTVAAIPENAEPELKFSGIEYKTSGASVTEIDTKKSEVGQINTVKVNAEPTNGMSKTQMKKLRRRQGLEKKINEAKSDVLTVEAKVDEKVRSEQKSAEKDVAEKKIVENVGAEKKTVVAVGGEVDKKVESELKNTAKVDAQQNSGLSKTQRKKLKKLEQLKLLEKAQTEQREADKKVESEQKNTAKVDAQQNSGLSKTQQKKLKKLEQLKNLEKAQKEHIDKDKSIGKKETEQKKPEEMDIDGKVQEKTEKIKVNEEDKAKKRKRKSKKRKLENIEKEGQVKKKLKAEGEKKNKKPKTNDVTDAIEMLVDTLRKDEISEILKSAVGKHGDLLSLIEGVADRDPSRRKIYVGNLSSDTTSDMLYKVFSQYGNLVDCRAVMDKDTRKCKGFAFVTFRSVSSALSALKNPRKEINGQLAGCKLARSASSINQCVPMLGSGGFVNPAMLGPGGFVSPAILGSGVLGKFGPPYQLAFLPKK</sequence>
<keyword evidence="1 2" id="KW-0694">RNA-binding</keyword>
<evidence type="ECO:0000313" key="5">
    <source>
        <dbReference type="EMBL" id="KAH9309425.1"/>
    </source>
</evidence>
<dbReference type="PANTHER" id="PTHR48024:SF9">
    <property type="entry name" value="UBP1-ASSOCIATED PROTEINS 1A-RELATED"/>
    <property type="match status" value="1"/>
</dbReference>
<dbReference type="OMA" id="DATRICK"/>
<feature type="region of interest" description="Disordered" evidence="3">
    <location>
        <begin position="229"/>
        <end position="266"/>
    </location>
</feature>
<proteinExistence type="predicted"/>
<dbReference type="InterPro" id="IPR000504">
    <property type="entry name" value="RRM_dom"/>
</dbReference>
<comment type="caution">
    <text evidence="5">The sequence shown here is derived from an EMBL/GenBank/DDBJ whole genome shotgun (WGS) entry which is preliminary data.</text>
</comment>
<name>A0AA38L5P2_TAXCH</name>
<evidence type="ECO:0000256" key="3">
    <source>
        <dbReference type="SAM" id="MobiDB-lite"/>
    </source>
</evidence>
<feature type="compositionally biased region" description="Basic and acidic residues" evidence="3">
    <location>
        <begin position="122"/>
        <end position="144"/>
    </location>
</feature>
<dbReference type="Proteomes" id="UP000824469">
    <property type="component" value="Unassembled WGS sequence"/>
</dbReference>
<dbReference type="SUPFAM" id="SSF54928">
    <property type="entry name" value="RNA-binding domain, RBD"/>
    <property type="match status" value="1"/>
</dbReference>
<evidence type="ECO:0000259" key="4">
    <source>
        <dbReference type="PROSITE" id="PS50102"/>
    </source>
</evidence>
<dbReference type="PROSITE" id="PS50102">
    <property type="entry name" value="RRM"/>
    <property type="match status" value="1"/>
</dbReference>
<dbReference type="AlphaFoldDB" id="A0AA38L5P2"/>
<feature type="region of interest" description="Disordered" evidence="3">
    <location>
        <begin position="96"/>
        <end position="173"/>
    </location>
</feature>
<feature type="compositionally biased region" description="Basic and acidic residues" evidence="3">
    <location>
        <begin position="254"/>
        <end position="265"/>
    </location>
</feature>
<dbReference type="InterPro" id="IPR050886">
    <property type="entry name" value="RNA-binding_reg"/>
</dbReference>
<gene>
    <name evidence="5" type="ORF">KI387_037336</name>
</gene>
<dbReference type="Gene3D" id="3.30.70.330">
    <property type="match status" value="1"/>
</dbReference>
<dbReference type="EMBL" id="JAHRHJ020000007">
    <property type="protein sequence ID" value="KAH9309425.1"/>
    <property type="molecule type" value="Genomic_DNA"/>
</dbReference>
<dbReference type="GO" id="GO:0003723">
    <property type="term" value="F:RNA binding"/>
    <property type="evidence" value="ECO:0007669"/>
    <property type="project" value="UniProtKB-UniRule"/>
</dbReference>
<feature type="region of interest" description="Disordered" evidence="3">
    <location>
        <begin position="29"/>
        <end position="49"/>
    </location>
</feature>
<feature type="compositionally biased region" description="Basic residues" evidence="3">
    <location>
        <begin position="563"/>
        <end position="573"/>
    </location>
</feature>
<feature type="region of interest" description="Disordered" evidence="3">
    <location>
        <begin position="468"/>
        <end position="600"/>
    </location>
</feature>
<keyword evidence="6" id="KW-1185">Reference proteome</keyword>
<dbReference type="Pfam" id="PF00076">
    <property type="entry name" value="RRM_1"/>
    <property type="match status" value="1"/>
</dbReference>